<name>A0AAV5RU32_MAUHU</name>
<dbReference type="Pfam" id="PF10528">
    <property type="entry name" value="GLEYA"/>
    <property type="match status" value="1"/>
</dbReference>
<evidence type="ECO:0000256" key="2">
    <source>
        <dbReference type="SAM" id="SignalP"/>
    </source>
</evidence>
<dbReference type="InterPro" id="IPR018871">
    <property type="entry name" value="GLEYA_adhesin_domain"/>
</dbReference>
<reference evidence="4 5" key="1">
    <citation type="journal article" date="2023" name="Elife">
        <title>Identification of key yeast species and microbe-microbe interactions impacting larval growth of Drosophila in the wild.</title>
        <authorList>
            <person name="Mure A."/>
            <person name="Sugiura Y."/>
            <person name="Maeda R."/>
            <person name="Honda K."/>
            <person name="Sakurai N."/>
            <person name="Takahashi Y."/>
            <person name="Watada M."/>
            <person name="Katoh T."/>
            <person name="Gotoh A."/>
            <person name="Gotoh Y."/>
            <person name="Taniguchi I."/>
            <person name="Nakamura K."/>
            <person name="Hayashi T."/>
            <person name="Katayama T."/>
            <person name="Uemura T."/>
            <person name="Hattori Y."/>
        </authorList>
    </citation>
    <scope>NUCLEOTIDE SEQUENCE [LARGE SCALE GENOMIC DNA]</scope>
    <source>
        <strain evidence="4 5">KH-74</strain>
    </source>
</reference>
<evidence type="ECO:0000256" key="1">
    <source>
        <dbReference type="SAM" id="MobiDB-lite"/>
    </source>
</evidence>
<gene>
    <name evidence="4" type="ORF">DAKH74_017700</name>
</gene>
<feature type="domain" description="PA14" evidence="3">
    <location>
        <begin position="51"/>
        <end position="228"/>
    </location>
</feature>
<evidence type="ECO:0000313" key="4">
    <source>
        <dbReference type="EMBL" id="GMM55154.1"/>
    </source>
</evidence>
<feature type="chain" id="PRO_5043405832" description="PA14 domain-containing protein" evidence="2">
    <location>
        <begin position="23"/>
        <end position="677"/>
    </location>
</feature>
<feature type="compositionally biased region" description="Polar residues" evidence="1">
    <location>
        <begin position="581"/>
        <end position="604"/>
    </location>
</feature>
<feature type="region of interest" description="Disordered" evidence="1">
    <location>
        <begin position="569"/>
        <end position="604"/>
    </location>
</feature>
<dbReference type="PROSITE" id="PS51820">
    <property type="entry name" value="PA14"/>
    <property type="match status" value="1"/>
</dbReference>
<feature type="compositionally biased region" description="Polar residues" evidence="1">
    <location>
        <begin position="531"/>
        <end position="543"/>
    </location>
</feature>
<sequence>MKLPNLILPVVALLIHFHGVRSGSAETCQLIDMGGMSSNEIGVDFITTPFTQDKSTLFDVLNNQVAAILETDETERIPYKRINFHLVTDDPAQPQKGGILYTYDWFTNNTIVFNSWFTPVTTGEYTFSIDTANDAAAIYIYDNQDMLCCDDMDLVGWLSKTVEVINIPTDPEHTTGPKSITLEAGKNYLFFIVYVNFSGDAELSISITDPSGQVISDLGPYIGFPQDATCDFIRRTSMVFSLGTDSITTTYSTSYRTTTFLIPGDKLLVTEIETIYYILTPAASSSSEIIPSSSDIQSSSSRELLTSYDSSVIESTSETITSTSEVLSSFDSSVIEISSDIITSTSEVFTSVDPSSSSEVVTSSDIFSSGQVSLSTSALLSSSSIIDISSSAFSNPSTSDESSASPITSSSEKSMTISDLSITSVGYSSAFSDDVTSSSSIEDVDTNDVLPTSTSDILSEYTTHFSSNEVSATISDGPEDIKTTVPGGSIYQNSTVVSHSSTGESSGHYYGSSSWLISESSSTKELDGNGIRSTHSTGSSAEHTMVKTVTNIFGQTTTTVMTCTENVCQPTGRADKDQNEPKSNGHGTSTATLSPAVTTDASVATSKQIGEVTDVPQTELSTTGKYGGAAVLQMESKPASSVPTTTLSVVAAPNGSDRIQKRLVASMLSFFLMVLLL</sequence>
<dbReference type="Proteomes" id="UP001377567">
    <property type="component" value="Unassembled WGS sequence"/>
</dbReference>
<evidence type="ECO:0000313" key="5">
    <source>
        <dbReference type="Proteomes" id="UP001377567"/>
    </source>
</evidence>
<accession>A0AAV5RU32</accession>
<keyword evidence="2" id="KW-0732">Signal</keyword>
<dbReference type="EMBL" id="BTGD01000005">
    <property type="protein sequence ID" value="GMM55154.1"/>
    <property type="molecule type" value="Genomic_DNA"/>
</dbReference>
<feature type="region of interest" description="Disordered" evidence="1">
    <location>
        <begin position="524"/>
        <end position="543"/>
    </location>
</feature>
<dbReference type="InterPro" id="IPR037524">
    <property type="entry name" value="PA14/GLEYA"/>
</dbReference>
<protein>
    <recommendedName>
        <fullName evidence="3">PA14 domain-containing protein</fullName>
    </recommendedName>
</protein>
<feature type="signal peptide" evidence="2">
    <location>
        <begin position="1"/>
        <end position="22"/>
    </location>
</feature>
<organism evidence="4 5">
    <name type="scientific">Maudiozyma humilis</name>
    <name type="common">Sour dough yeast</name>
    <name type="synonym">Kazachstania humilis</name>
    <dbReference type="NCBI Taxonomy" id="51915"/>
    <lineage>
        <taxon>Eukaryota</taxon>
        <taxon>Fungi</taxon>
        <taxon>Dikarya</taxon>
        <taxon>Ascomycota</taxon>
        <taxon>Saccharomycotina</taxon>
        <taxon>Saccharomycetes</taxon>
        <taxon>Saccharomycetales</taxon>
        <taxon>Saccharomycetaceae</taxon>
        <taxon>Maudiozyma</taxon>
    </lineage>
</organism>
<feature type="region of interest" description="Disordered" evidence="1">
    <location>
        <begin position="391"/>
        <end position="411"/>
    </location>
</feature>
<dbReference type="Gene3D" id="2.60.120.1560">
    <property type="match status" value="1"/>
</dbReference>
<keyword evidence="5" id="KW-1185">Reference proteome</keyword>
<proteinExistence type="predicted"/>
<evidence type="ECO:0000259" key="3">
    <source>
        <dbReference type="PROSITE" id="PS51820"/>
    </source>
</evidence>
<comment type="caution">
    <text evidence="4">The sequence shown here is derived from an EMBL/GenBank/DDBJ whole genome shotgun (WGS) entry which is preliminary data.</text>
</comment>
<dbReference type="AlphaFoldDB" id="A0AAV5RU32"/>